<proteinExistence type="predicted"/>
<dbReference type="EMBL" id="QFYQ01000002">
    <property type="protein sequence ID" value="RAK51770.1"/>
    <property type="molecule type" value="Genomic_DNA"/>
</dbReference>
<dbReference type="OrthoDB" id="7632344at2"/>
<feature type="chain" id="PRO_5016370883" evidence="1">
    <location>
        <begin position="27"/>
        <end position="339"/>
    </location>
</feature>
<gene>
    <name evidence="2" type="ORF">DJ017_18250</name>
</gene>
<dbReference type="AlphaFoldDB" id="A0A328AAX8"/>
<feature type="signal peptide" evidence="1">
    <location>
        <begin position="1"/>
        <end position="26"/>
    </location>
</feature>
<dbReference type="InterPro" id="IPR046732">
    <property type="entry name" value="DUF6624"/>
</dbReference>
<dbReference type="RefSeq" id="WP_111530332.1">
    <property type="nucleotide sequence ID" value="NZ_JBHRSG010000003.1"/>
</dbReference>
<name>A0A328AAX8_9CAUL</name>
<protein>
    <submittedName>
        <fullName evidence="2">Uncharacterized protein</fullName>
    </submittedName>
</protein>
<organism evidence="2 3">
    <name type="scientific">Phenylobacterium soli</name>
    <dbReference type="NCBI Taxonomy" id="2170551"/>
    <lineage>
        <taxon>Bacteria</taxon>
        <taxon>Pseudomonadati</taxon>
        <taxon>Pseudomonadota</taxon>
        <taxon>Alphaproteobacteria</taxon>
        <taxon>Caulobacterales</taxon>
        <taxon>Caulobacteraceae</taxon>
        <taxon>Phenylobacterium</taxon>
    </lineage>
</organism>
<keyword evidence="3" id="KW-1185">Reference proteome</keyword>
<sequence length="339" mass="36769">MRTLLNCLISAAFAVLSLAATPTATAAHPIRLENGPIPVEQAFRLKATLGEVTFASEVDAAVKQLWTRNEATGRCATSAETAAAAQMELVRRTPDPQAFSKSRAAAEAALARRRELRALYLGGAKAPPPYGLVSRMAARAKAEPNPRLAQLYGRMAEDQFSRIDSMTLRPFAGPGVHTEWEKGLDEAALAYVDATIGGEWCPMDHANAAWLKADLRAHGWYRISVYGPDADRAAWAIVQHARHDLAFQEEALAMLEPLWQSGETRGENYALLYDQTAHYQGRPGRFGVTGRCTAPGVWTPDPVEDGSATNAWRAKAGMPPLAQYVATRSRGCTGLGRIE</sequence>
<comment type="caution">
    <text evidence="2">The sequence shown here is derived from an EMBL/GenBank/DDBJ whole genome shotgun (WGS) entry which is preliminary data.</text>
</comment>
<reference evidence="3" key="1">
    <citation type="submission" date="2018-05" db="EMBL/GenBank/DDBJ databases">
        <authorList>
            <person name="Li X."/>
        </authorList>
    </citation>
    <scope>NUCLEOTIDE SEQUENCE [LARGE SCALE GENOMIC DNA]</scope>
    <source>
        <strain evidence="3">LX32</strain>
    </source>
</reference>
<evidence type="ECO:0000313" key="3">
    <source>
        <dbReference type="Proteomes" id="UP000249254"/>
    </source>
</evidence>
<accession>A0A328AAX8</accession>
<evidence type="ECO:0000313" key="2">
    <source>
        <dbReference type="EMBL" id="RAK51770.1"/>
    </source>
</evidence>
<dbReference type="Pfam" id="PF20329">
    <property type="entry name" value="DUF6624"/>
    <property type="match status" value="1"/>
</dbReference>
<evidence type="ECO:0000256" key="1">
    <source>
        <dbReference type="SAM" id="SignalP"/>
    </source>
</evidence>
<keyword evidence="1" id="KW-0732">Signal</keyword>
<dbReference type="Proteomes" id="UP000249254">
    <property type="component" value="Unassembled WGS sequence"/>
</dbReference>